<protein>
    <submittedName>
        <fullName evidence="1">Uncharacterized protein</fullName>
    </submittedName>
</protein>
<gene>
    <name evidence="1" type="ORF">LPLAT_LOCUS11577</name>
</gene>
<evidence type="ECO:0000313" key="1">
    <source>
        <dbReference type="EMBL" id="CAL1686234.1"/>
    </source>
</evidence>
<keyword evidence="2" id="KW-1185">Reference proteome</keyword>
<sequence length="69" mass="7958">MTHLYSSCRSACLSATWRFRDALLHSTLPHSWQVNNFFADWVLREFKVSPVIEVSTETQQRTSHAAAHP</sequence>
<accession>A0AAV2P2M9</accession>
<dbReference type="EMBL" id="OZ034829">
    <property type="protein sequence ID" value="CAL1686234.1"/>
    <property type="molecule type" value="Genomic_DNA"/>
</dbReference>
<dbReference type="Proteomes" id="UP001497644">
    <property type="component" value="Chromosome 6"/>
</dbReference>
<proteinExistence type="predicted"/>
<name>A0AAV2P2M9_9HYME</name>
<organism evidence="1 2">
    <name type="scientific">Lasius platythorax</name>
    <dbReference type="NCBI Taxonomy" id="488582"/>
    <lineage>
        <taxon>Eukaryota</taxon>
        <taxon>Metazoa</taxon>
        <taxon>Ecdysozoa</taxon>
        <taxon>Arthropoda</taxon>
        <taxon>Hexapoda</taxon>
        <taxon>Insecta</taxon>
        <taxon>Pterygota</taxon>
        <taxon>Neoptera</taxon>
        <taxon>Endopterygota</taxon>
        <taxon>Hymenoptera</taxon>
        <taxon>Apocrita</taxon>
        <taxon>Aculeata</taxon>
        <taxon>Formicoidea</taxon>
        <taxon>Formicidae</taxon>
        <taxon>Formicinae</taxon>
        <taxon>Lasius</taxon>
        <taxon>Lasius</taxon>
    </lineage>
</organism>
<dbReference type="AlphaFoldDB" id="A0AAV2P2M9"/>
<reference evidence="1" key="1">
    <citation type="submission" date="2024-04" db="EMBL/GenBank/DDBJ databases">
        <authorList>
            <consortium name="Molecular Ecology Group"/>
        </authorList>
    </citation>
    <scope>NUCLEOTIDE SEQUENCE</scope>
</reference>
<evidence type="ECO:0000313" key="2">
    <source>
        <dbReference type="Proteomes" id="UP001497644"/>
    </source>
</evidence>